<feature type="domain" description="FAD/NAD(P)-binding" evidence="6">
    <location>
        <begin position="65"/>
        <end position="370"/>
    </location>
</feature>
<dbReference type="PANTHER" id="PTHR42913:SF3">
    <property type="entry name" value="64 KDA MITOCHONDRIAL NADH DEHYDROGENASE (EUROFUNG)"/>
    <property type="match status" value="1"/>
</dbReference>
<proteinExistence type="inferred from homology"/>
<protein>
    <recommendedName>
        <fullName evidence="6">FAD/NAD(P)-binding domain-containing protein</fullName>
    </recommendedName>
</protein>
<keyword evidence="5" id="KW-0560">Oxidoreductase</keyword>
<dbReference type="PANTHER" id="PTHR42913">
    <property type="entry name" value="APOPTOSIS-INDUCING FACTOR 1"/>
    <property type="match status" value="1"/>
</dbReference>
<dbReference type="EMBL" id="SADD01000008">
    <property type="protein sequence ID" value="RVU42904.1"/>
    <property type="molecule type" value="Genomic_DNA"/>
</dbReference>
<evidence type="ECO:0000313" key="8">
    <source>
        <dbReference type="Proteomes" id="UP000282926"/>
    </source>
</evidence>
<dbReference type="PRINTS" id="PR00368">
    <property type="entry name" value="FADPNR"/>
</dbReference>
<comment type="caution">
    <text evidence="7">The sequence shown here is derived from an EMBL/GenBank/DDBJ whole genome shotgun (WGS) entry which is preliminary data.</text>
</comment>
<evidence type="ECO:0000256" key="5">
    <source>
        <dbReference type="ARBA" id="ARBA00023002"/>
    </source>
</evidence>
<accession>A0ABY0CR09</accession>
<dbReference type="PRINTS" id="PR00411">
    <property type="entry name" value="PNDRDTASEI"/>
</dbReference>
<dbReference type="Proteomes" id="UP000282926">
    <property type="component" value="Unassembled WGS sequence"/>
</dbReference>
<gene>
    <name evidence="7" type="ORF">EA187_13785</name>
</gene>
<dbReference type="InterPro" id="IPR036188">
    <property type="entry name" value="FAD/NAD-bd_sf"/>
</dbReference>
<evidence type="ECO:0000256" key="3">
    <source>
        <dbReference type="ARBA" id="ARBA00022630"/>
    </source>
</evidence>
<evidence type="ECO:0000313" key="7">
    <source>
        <dbReference type="EMBL" id="RVU42904.1"/>
    </source>
</evidence>
<name>A0ABY0CR09_9DELT</name>
<sequence>MSAGSASSLAILALTGRRTAAIGLAPRTRTGFTVGPFAPRLQNAGAAATYRVLTTPHRTGASMRKIVVLGSGFAGYHAARTLEDALLSRSRVKLTLISDQSSFVFSPLLYNVASDELDPGHITTPLDEAFDASTEVLVARVERIDLARRVLITDRGEVDFDYVILAPGTARDEQAFEGADRALTPDSVRRAVEIRDRLAGLFEFGDQSPWRFAVVGASTDGVEWCAELASAIEDVRARNPELDRPVEISLIETRDRVLADHSDEMSTIATRYLEHLGVRLHTGRQVVAWGDEGLRLDDGTAIDAAHVFHLAGRRGHTWVAEAGLPVDALGRLKVEATLQVEGHRRIYAVGDAAAVPGTSPRNAQVAMQAGRQAAQNLLADLVGRARRPFVYEDRGDFVTLGRANAALDLLGRAFEGRAAWLAYRLYFTALMPQAFQKALLLMDWIALRASRPDWDQRPAALESDALKTSPTDRTAK</sequence>
<dbReference type="InterPro" id="IPR023753">
    <property type="entry name" value="FAD/NAD-binding_dom"/>
</dbReference>
<dbReference type="Gene3D" id="3.50.50.100">
    <property type="match status" value="1"/>
</dbReference>
<dbReference type="InterPro" id="IPR051169">
    <property type="entry name" value="NADH-Q_oxidoreductase"/>
</dbReference>
<evidence type="ECO:0000256" key="1">
    <source>
        <dbReference type="ARBA" id="ARBA00001974"/>
    </source>
</evidence>
<comment type="similarity">
    <text evidence="2">Belongs to the NADH dehydrogenase family.</text>
</comment>
<evidence type="ECO:0000256" key="2">
    <source>
        <dbReference type="ARBA" id="ARBA00005272"/>
    </source>
</evidence>
<reference evidence="7 8" key="1">
    <citation type="submission" date="2019-01" db="EMBL/GenBank/DDBJ databases">
        <title>Lujinxingia litoralis gen. nov., sp. nov. and Lujinxingia sediminis gen. nov., sp. nov., new members in the order Bradymonadales, isolated from coastal sediment.</title>
        <authorList>
            <person name="Li C.-M."/>
        </authorList>
    </citation>
    <scope>NUCLEOTIDE SEQUENCE [LARGE SCALE GENOMIC DNA]</scope>
    <source>
        <strain evidence="7 8">SEH01</strain>
    </source>
</reference>
<organism evidence="7 8">
    <name type="scientific">Lujinxingia sediminis</name>
    <dbReference type="NCBI Taxonomy" id="2480984"/>
    <lineage>
        <taxon>Bacteria</taxon>
        <taxon>Deltaproteobacteria</taxon>
        <taxon>Bradymonadales</taxon>
        <taxon>Lujinxingiaceae</taxon>
        <taxon>Lujinxingia</taxon>
    </lineage>
</organism>
<evidence type="ECO:0000259" key="6">
    <source>
        <dbReference type="Pfam" id="PF07992"/>
    </source>
</evidence>
<keyword evidence="8" id="KW-1185">Reference proteome</keyword>
<dbReference type="SUPFAM" id="SSF51905">
    <property type="entry name" value="FAD/NAD(P)-binding domain"/>
    <property type="match status" value="1"/>
</dbReference>
<dbReference type="Pfam" id="PF07992">
    <property type="entry name" value="Pyr_redox_2"/>
    <property type="match status" value="1"/>
</dbReference>
<keyword evidence="3" id="KW-0285">Flavoprotein</keyword>
<comment type="cofactor">
    <cofactor evidence="1">
        <name>FAD</name>
        <dbReference type="ChEBI" id="CHEBI:57692"/>
    </cofactor>
</comment>
<evidence type="ECO:0000256" key="4">
    <source>
        <dbReference type="ARBA" id="ARBA00022827"/>
    </source>
</evidence>
<keyword evidence="4" id="KW-0274">FAD</keyword>